<evidence type="ECO:0000313" key="1">
    <source>
        <dbReference type="EMBL" id="PSR54252.1"/>
    </source>
</evidence>
<sequence>MVKNYVTFQCSKYPEIIEKNGYIEQEELLGQNIANEIATRGLVVSLESFIDWGFVFRSKFNGFEFDLIIKAVDILEKRFALSITSTLNKIEKILGKNDESEYKGLIQIIDDILRLSPHIKSIEWLNAEEWKERFSEKFNKIR</sequence>
<name>A0A2T2YFI2_9BACT</name>
<organism evidence="1 2">
    <name type="scientific">Adhaeribacter arboris</name>
    <dbReference type="NCBI Taxonomy" id="2072846"/>
    <lineage>
        <taxon>Bacteria</taxon>
        <taxon>Pseudomonadati</taxon>
        <taxon>Bacteroidota</taxon>
        <taxon>Cytophagia</taxon>
        <taxon>Cytophagales</taxon>
        <taxon>Hymenobacteraceae</taxon>
        <taxon>Adhaeribacter</taxon>
    </lineage>
</organism>
<comment type="caution">
    <text evidence="1">The sequence shown here is derived from an EMBL/GenBank/DDBJ whole genome shotgun (WGS) entry which is preliminary data.</text>
</comment>
<dbReference type="RefSeq" id="WP_106929754.1">
    <property type="nucleotide sequence ID" value="NZ_PYFT01000001.1"/>
</dbReference>
<dbReference type="Proteomes" id="UP000240357">
    <property type="component" value="Unassembled WGS sequence"/>
</dbReference>
<gene>
    <name evidence="1" type="ORF">AHMF7605_12315</name>
</gene>
<dbReference type="AlphaFoldDB" id="A0A2T2YFI2"/>
<reference evidence="1 2" key="1">
    <citation type="submission" date="2018-03" db="EMBL/GenBank/DDBJ databases">
        <title>Adhaeribacter sp. HMF7605 Genome sequencing and assembly.</title>
        <authorList>
            <person name="Kang H."/>
            <person name="Kang J."/>
            <person name="Cha I."/>
            <person name="Kim H."/>
            <person name="Joh K."/>
        </authorList>
    </citation>
    <scope>NUCLEOTIDE SEQUENCE [LARGE SCALE GENOMIC DNA]</scope>
    <source>
        <strain evidence="1 2">HMF7605</strain>
    </source>
</reference>
<accession>A0A2T2YFI2</accession>
<dbReference type="EMBL" id="PYFT01000001">
    <property type="protein sequence ID" value="PSR54252.1"/>
    <property type="molecule type" value="Genomic_DNA"/>
</dbReference>
<proteinExistence type="predicted"/>
<protein>
    <submittedName>
        <fullName evidence="1">Uncharacterized protein</fullName>
    </submittedName>
</protein>
<evidence type="ECO:0000313" key="2">
    <source>
        <dbReference type="Proteomes" id="UP000240357"/>
    </source>
</evidence>
<keyword evidence="2" id="KW-1185">Reference proteome</keyword>